<name>A0ABS9L5R6_9MICC</name>
<dbReference type="Gene3D" id="1.10.1040.10">
    <property type="entry name" value="N-(1-d-carboxylethyl)-l-norvaline Dehydrogenase, domain 2"/>
    <property type="match status" value="1"/>
</dbReference>
<dbReference type="Pfam" id="PF08546">
    <property type="entry name" value="ApbA_C"/>
    <property type="match status" value="1"/>
</dbReference>
<protein>
    <recommendedName>
        <fullName evidence="4">2-dehydropantoate 2-reductase</fullName>
        <ecNumber evidence="4">1.1.1.169</ecNumber>
    </recommendedName>
    <alternativeName>
        <fullName evidence="4">Ketopantoate reductase</fullName>
    </alternativeName>
</protein>
<evidence type="ECO:0000256" key="4">
    <source>
        <dbReference type="RuleBase" id="RU362068"/>
    </source>
</evidence>
<dbReference type="EMBL" id="JAKLTQ010000004">
    <property type="protein sequence ID" value="MCG2622017.1"/>
    <property type="molecule type" value="Genomic_DNA"/>
</dbReference>
<evidence type="ECO:0000313" key="8">
    <source>
        <dbReference type="Proteomes" id="UP001165368"/>
    </source>
</evidence>
<evidence type="ECO:0000259" key="5">
    <source>
        <dbReference type="Pfam" id="PF02558"/>
    </source>
</evidence>
<dbReference type="InterPro" id="IPR003710">
    <property type="entry name" value="ApbA"/>
</dbReference>
<comment type="catalytic activity">
    <reaction evidence="4">
        <text>(R)-pantoate + NADP(+) = 2-dehydropantoate + NADPH + H(+)</text>
        <dbReference type="Rhea" id="RHEA:16233"/>
        <dbReference type="ChEBI" id="CHEBI:11561"/>
        <dbReference type="ChEBI" id="CHEBI:15378"/>
        <dbReference type="ChEBI" id="CHEBI:15980"/>
        <dbReference type="ChEBI" id="CHEBI:57783"/>
        <dbReference type="ChEBI" id="CHEBI:58349"/>
        <dbReference type="EC" id="1.1.1.169"/>
    </reaction>
</comment>
<comment type="caution">
    <text evidence="7">The sequence shown here is derived from an EMBL/GenBank/DDBJ whole genome shotgun (WGS) entry which is preliminary data.</text>
</comment>
<organism evidence="7 8">
    <name type="scientific">Arthrobacter hankyongi</name>
    <dbReference type="NCBI Taxonomy" id="2904801"/>
    <lineage>
        <taxon>Bacteria</taxon>
        <taxon>Bacillati</taxon>
        <taxon>Actinomycetota</taxon>
        <taxon>Actinomycetes</taxon>
        <taxon>Micrococcales</taxon>
        <taxon>Micrococcaceae</taxon>
        <taxon>Arthrobacter</taxon>
    </lineage>
</organism>
<evidence type="ECO:0000259" key="6">
    <source>
        <dbReference type="Pfam" id="PF08546"/>
    </source>
</evidence>
<feature type="domain" description="Ketopantoate reductase N-terminal" evidence="5">
    <location>
        <begin position="3"/>
        <end position="148"/>
    </location>
</feature>
<keyword evidence="4" id="KW-0566">Pantothenate biosynthesis</keyword>
<comment type="function">
    <text evidence="4">Catalyzes the NADPH-dependent reduction of ketopantoate into pantoic acid.</text>
</comment>
<evidence type="ECO:0000313" key="7">
    <source>
        <dbReference type="EMBL" id="MCG2622017.1"/>
    </source>
</evidence>
<keyword evidence="3 4" id="KW-0560">Oxidoreductase</keyword>
<reference evidence="7" key="1">
    <citation type="submission" date="2022-01" db="EMBL/GenBank/DDBJ databases">
        <authorList>
            <person name="Jo J.-H."/>
            <person name="Im W.-T."/>
        </authorList>
    </citation>
    <scope>NUCLEOTIDE SEQUENCE</scope>
    <source>
        <strain evidence="7">I2-34</strain>
    </source>
</reference>
<proteinExistence type="inferred from homology"/>
<dbReference type="Gene3D" id="3.40.50.720">
    <property type="entry name" value="NAD(P)-binding Rossmann-like Domain"/>
    <property type="match status" value="1"/>
</dbReference>
<dbReference type="GO" id="GO:0008677">
    <property type="term" value="F:2-dehydropantoate 2-reductase activity"/>
    <property type="evidence" value="ECO:0007669"/>
    <property type="project" value="UniProtKB-EC"/>
</dbReference>
<dbReference type="InterPro" id="IPR013752">
    <property type="entry name" value="KPA_reductase"/>
</dbReference>
<keyword evidence="8" id="KW-1185">Reference proteome</keyword>
<dbReference type="InterPro" id="IPR008927">
    <property type="entry name" value="6-PGluconate_DH-like_C_sf"/>
</dbReference>
<dbReference type="InterPro" id="IPR013332">
    <property type="entry name" value="KPR_N"/>
</dbReference>
<dbReference type="InterPro" id="IPR036291">
    <property type="entry name" value="NAD(P)-bd_dom_sf"/>
</dbReference>
<dbReference type="Proteomes" id="UP001165368">
    <property type="component" value="Unassembled WGS sequence"/>
</dbReference>
<keyword evidence="2 4" id="KW-0521">NADP</keyword>
<dbReference type="SUPFAM" id="SSF51735">
    <property type="entry name" value="NAD(P)-binding Rossmann-fold domains"/>
    <property type="match status" value="1"/>
</dbReference>
<evidence type="ECO:0000256" key="3">
    <source>
        <dbReference type="ARBA" id="ARBA00023002"/>
    </source>
</evidence>
<accession>A0ABS9L5R6</accession>
<dbReference type="NCBIfam" id="TIGR00745">
    <property type="entry name" value="apbA_panE"/>
    <property type="match status" value="1"/>
</dbReference>
<dbReference type="PANTHER" id="PTHR21708:SF26">
    <property type="entry name" value="2-DEHYDROPANTOATE 2-REDUCTASE"/>
    <property type="match status" value="1"/>
</dbReference>
<gene>
    <name evidence="7" type="ORF">LVY72_08810</name>
</gene>
<dbReference type="RefSeq" id="WP_237819835.1">
    <property type="nucleotide sequence ID" value="NZ_JAKLTQ010000004.1"/>
</dbReference>
<dbReference type="InterPro" id="IPR013328">
    <property type="entry name" value="6PGD_dom2"/>
</dbReference>
<dbReference type="Pfam" id="PF02558">
    <property type="entry name" value="ApbA"/>
    <property type="match status" value="1"/>
</dbReference>
<evidence type="ECO:0000256" key="1">
    <source>
        <dbReference type="ARBA" id="ARBA00007870"/>
    </source>
</evidence>
<dbReference type="InterPro" id="IPR051402">
    <property type="entry name" value="KPR-Related"/>
</dbReference>
<comment type="pathway">
    <text evidence="4">Cofactor biosynthesis; (R)-pantothenate biosynthesis; (R)-pantoate from 3-methyl-2-oxobutanoate: step 2/2.</text>
</comment>
<sequence>MKILIVGAGATGGYFGTRLAQAGRDVTFLVHPHRAGQLRSGLRVYGPGYDETVPVRTVTAGQLDGSYDLVLLMVKAWSLDTAIEDIAPAVGTGTTILPLLNGLAHLETLNERFGRDIVLGGIVRVVCTVTPEGAVFQMKPHASLTFGAQDRQPTERIAQIGRELAVPGFRAEMAGDILASMWHKWAFITAGGTITCLMRGTIGNIIAAPGGKEFILDVIEETERVADAAGYAASVAAHAASLEMFTEEGSVFTSSLYRDVLAGSPHEGEHLLGQYVAVAERLGVEVPLTRLALTQLRVNDQARLR</sequence>
<dbReference type="EC" id="1.1.1.169" evidence="4"/>
<dbReference type="SUPFAM" id="SSF48179">
    <property type="entry name" value="6-phosphogluconate dehydrogenase C-terminal domain-like"/>
    <property type="match status" value="1"/>
</dbReference>
<comment type="similarity">
    <text evidence="1 4">Belongs to the ketopantoate reductase family.</text>
</comment>
<evidence type="ECO:0000256" key="2">
    <source>
        <dbReference type="ARBA" id="ARBA00022857"/>
    </source>
</evidence>
<feature type="domain" description="Ketopantoate reductase C-terminal" evidence="6">
    <location>
        <begin position="176"/>
        <end position="297"/>
    </location>
</feature>
<dbReference type="PANTHER" id="PTHR21708">
    <property type="entry name" value="PROBABLE 2-DEHYDROPANTOATE 2-REDUCTASE"/>
    <property type="match status" value="1"/>
</dbReference>